<comment type="caution">
    <text evidence="2">The sequence shown here is derived from an EMBL/GenBank/DDBJ whole genome shotgun (WGS) entry which is preliminary data.</text>
</comment>
<dbReference type="STRING" id="1908237.BEN47_11990"/>
<gene>
    <name evidence="2" type="ORF">BEN47_11990</name>
</gene>
<dbReference type="Proteomes" id="UP000176294">
    <property type="component" value="Unassembled WGS sequence"/>
</dbReference>
<dbReference type="EMBL" id="MDZB01000093">
    <property type="protein sequence ID" value="OGX87030.1"/>
    <property type="molecule type" value="Genomic_DNA"/>
</dbReference>
<dbReference type="OrthoDB" id="706456at2"/>
<organism evidence="2 3">
    <name type="scientific">Hymenobacter lapidarius</name>
    <dbReference type="NCBI Taxonomy" id="1908237"/>
    <lineage>
        <taxon>Bacteria</taxon>
        <taxon>Pseudomonadati</taxon>
        <taxon>Bacteroidota</taxon>
        <taxon>Cytophagia</taxon>
        <taxon>Cytophagales</taxon>
        <taxon>Hymenobacteraceae</taxon>
        <taxon>Hymenobacter</taxon>
    </lineage>
</organism>
<dbReference type="Pfam" id="PF13612">
    <property type="entry name" value="DDE_Tnp_1_3"/>
    <property type="match status" value="1"/>
</dbReference>
<feature type="domain" description="Transposase DDE" evidence="1">
    <location>
        <begin position="105"/>
        <end position="244"/>
    </location>
</feature>
<evidence type="ECO:0000313" key="3">
    <source>
        <dbReference type="Proteomes" id="UP000176294"/>
    </source>
</evidence>
<dbReference type="NCBIfam" id="NF033520">
    <property type="entry name" value="transpos_IS982"/>
    <property type="match status" value="1"/>
</dbReference>
<proteinExistence type="predicted"/>
<evidence type="ECO:0000259" key="1">
    <source>
        <dbReference type="Pfam" id="PF13612"/>
    </source>
</evidence>
<name>A0A1G1T832_9BACT</name>
<reference evidence="2 3" key="1">
    <citation type="submission" date="2016-08" db="EMBL/GenBank/DDBJ databases">
        <title>Hymenobacter coccineus sp. nov., Hymenobacter lapidarius sp. nov. and Hymenobacter glacialis sp. nov., isolated from Antarctic soil.</title>
        <authorList>
            <person name="Sedlacek I."/>
            <person name="Kralova S."/>
            <person name="Kyrova K."/>
            <person name="Maslanova I."/>
            <person name="Stankova E."/>
            <person name="Vrbovska V."/>
            <person name="Nemec M."/>
            <person name="Bartak M."/>
            <person name="Svec P."/>
            <person name="Busse H.-J."/>
            <person name="Pantucek R."/>
        </authorList>
    </citation>
    <scope>NUCLEOTIDE SEQUENCE [LARGE SCALE GENOMIC DNA]</scope>
    <source>
        <strain evidence="2 3">CCM 8643</strain>
    </source>
</reference>
<dbReference type="RefSeq" id="WP_070726635.1">
    <property type="nucleotide sequence ID" value="NZ_MDZB01000093.1"/>
</dbReference>
<keyword evidence="3" id="KW-1185">Reference proteome</keyword>
<evidence type="ECO:0000313" key="2">
    <source>
        <dbReference type="EMBL" id="OGX87030.1"/>
    </source>
</evidence>
<protein>
    <recommendedName>
        <fullName evidence="1">Transposase DDE domain-containing protein</fullName>
    </recommendedName>
</protein>
<dbReference type="AlphaFoldDB" id="A0A1G1T832"/>
<sequence length="277" mass="30963">MTEQTVAMYCFIDDLLTKTRPVWARPDDKRRHLSDAQVLTTALVAARYFGGNLVLGRRYMEQHWGQKRLDKSGFSRQLHALADTLAGLFATFGSLLKALHTDSRYVIDSFPVAVCHNTRIPRCQLLTGKAYHGKCASKRCWFYGFKVQVVATTDGVPVELYVHAGSEADQTGLRALAPDLPAGSVLYTDAGYTDYAGEDLCEEATGNRQQTARKKNSTRPHAPHENFLLQHFRKSIETCFSQLTARFPKKIHAVTAEGFVLKIVLFIFVHAIDKAGI</sequence>
<dbReference type="InterPro" id="IPR025668">
    <property type="entry name" value="Tnp_DDE_dom"/>
</dbReference>
<accession>A0A1G1T832</accession>